<evidence type="ECO:0000313" key="2">
    <source>
        <dbReference type="Proteomes" id="UP000219336"/>
    </source>
</evidence>
<evidence type="ECO:0000313" key="1">
    <source>
        <dbReference type="EMBL" id="SNX50298.1"/>
    </source>
</evidence>
<keyword evidence="2" id="KW-1185">Reference proteome</keyword>
<dbReference type="Proteomes" id="UP000219336">
    <property type="component" value="Unassembled WGS sequence"/>
</dbReference>
<name>A0A240ENR7_9VIBR</name>
<proteinExistence type="predicted"/>
<organism evidence="1 2">
    <name type="scientific">Vibrio thalassae</name>
    <dbReference type="NCBI Taxonomy" id="1243014"/>
    <lineage>
        <taxon>Bacteria</taxon>
        <taxon>Pseudomonadati</taxon>
        <taxon>Pseudomonadota</taxon>
        <taxon>Gammaproteobacteria</taxon>
        <taxon>Vibrionales</taxon>
        <taxon>Vibrionaceae</taxon>
        <taxon>Vibrio</taxon>
    </lineage>
</organism>
<dbReference type="AlphaFoldDB" id="A0A240ENR7"/>
<gene>
    <name evidence="1" type="ORF">VTH8203_03953</name>
</gene>
<protein>
    <submittedName>
        <fullName evidence="1">Uncharacterized protein</fullName>
    </submittedName>
</protein>
<accession>A0A240ENR7</accession>
<reference evidence="2" key="1">
    <citation type="submission" date="2016-06" db="EMBL/GenBank/DDBJ databases">
        <authorList>
            <person name="Rodrigo-Torres L."/>
            <person name="Arahal R.D."/>
            <person name="Lucena T."/>
        </authorList>
    </citation>
    <scope>NUCLEOTIDE SEQUENCE [LARGE SCALE GENOMIC DNA]</scope>
    <source>
        <strain evidence="2">CECT8203</strain>
    </source>
</reference>
<dbReference type="EMBL" id="OANU01000117">
    <property type="protein sequence ID" value="SNX50298.1"/>
    <property type="molecule type" value="Genomic_DNA"/>
</dbReference>
<sequence length="39" mass="4247">MDLDVTPFLFRHIYRVITDGIVAQALPVTLTGISAFVVG</sequence>